<dbReference type="Gene3D" id="2.60.40.1180">
    <property type="entry name" value="Golgi alpha-mannosidase II"/>
    <property type="match status" value="1"/>
</dbReference>
<keyword evidence="2" id="KW-0732">Signal</keyword>
<dbReference type="Gene3D" id="2.60.40.10">
    <property type="entry name" value="Immunoglobulins"/>
    <property type="match status" value="1"/>
</dbReference>
<dbReference type="CDD" id="cd14745">
    <property type="entry name" value="GH66"/>
    <property type="match status" value="1"/>
</dbReference>
<sequence length="610" mass="69393">MFTLKKRSIIAAIVVISIGGGGLAYKLKNFNAEASTKVLESGKLISDVYTDKARYNPKDSVSVKVELDNKFNKAYKGSLEIYFKYLNNTVEKKKLELSLGSKEKKTVDISWSAPSEDYKGYLVEVYATHGSYVDDNKNTAVDVSSNWDRFPRYGYIAEYPDQSKDKTESIIDNINKFHIDGLQFYDWQNKHQKPLPGDESNIPKFWADIANRDIYFQTVKDYIDLAHSKNMKAANYNLIYGAYTDYQEDGVKAEWGIYKDSFHTEQDGYPLPEGWASNIAIFNPANKDWQKYIYNKEKEVFKILNFDIYHMDTLGNRGTTFDYDGNFVNLPDTYTDFVNNAKSSLGVGVIFNTVNRYGLEQVAKSNVDFLYSELWPSDYPNYYYFKDTVDKGYELTSGKKSTVIAAYMNYGSAGVPGEFNENSVRLADAAIFAAGGAHIELGDTGMLGREYFPNKNLKMTASLVTAMRNYYDFLVAYENLLRDGLKDSKNPISLNDIKTSTNGQANTIWTYAKEKNGYEVVQLINLLGMNKEAWRDDGANYDAPETKKDLKLNYTIKTGKVKGVYLASPDLNGGKAMKLNYKITKEGVDTKLQIDVPELQYWDMVYIEKE</sequence>
<dbReference type="Proteomes" id="UP000663802">
    <property type="component" value="Unassembled WGS sequence"/>
</dbReference>
<dbReference type="RefSeq" id="WP_206872353.1">
    <property type="nucleotide sequence ID" value="NZ_BMBA01000007.1"/>
</dbReference>
<reference evidence="3 4" key="1">
    <citation type="journal article" date="2021" name="Int. J. Syst. Evol. Microbiol.">
        <title>Clostridium zeae sp. nov., isolated from corn silage.</title>
        <authorList>
            <person name="Kobayashi H."/>
            <person name="Tanizawa Y."/>
            <person name="Yagura M."/>
            <person name="Sakamoto M."/>
            <person name="Ohkuma M."/>
            <person name="Tohno M."/>
        </authorList>
    </citation>
    <scope>NUCLEOTIDE SEQUENCE [LARGE SCALE GENOMIC DNA]</scope>
    <source>
        <strain evidence="3 4">CSC2</strain>
    </source>
</reference>
<evidence type="ECO:0000313" key="3">
    <source>
        <dbReference type="EMBL" id="GFZ33867.1"/>
    </source>
</evidence>
<evidence type="ECO:0000256" key="2">
    <source>
        <dbReference type="ARBA" id="ARBA00022729"/>
    </source>
</evidence>
<dbReference type="EMBL" id="BMBA01000007">
    <property type="protein sequence ID" value="GFZ33867.1"/>
    <property type="molecule type" value="Genomic_DNA"/>
</dbReference>
<dbReference type="InterPro" id="IPR013780">
    <property type="entry name" value="Glyco_hydro_b"/>
</dbReference>
<gene>
    <name evidence="3" type="ORF">CSC2_43930</name>
</gene>
<accession>A0ABQ1EGK8</accession>
<dbReference type="Pfam" id="PF13199">
    <property type="entry name" value="Glyco_hydro_66"/>
    <property type="match status" value="1"/>
</dbReference>
<dbReference type="Gene3D" id="3.20.20.80">
    <property type="entry name" value="Glycosidases"/>
    <property type="match status" value="1"/>
</dbReference>
<comment type="similarity">
    <text evidence="1">Belongs to the glycosyl hydrolase 66 family.</text>
</comment>
<comment type="caution">
    <text evidence="3">The sequence shown here is derived from an EMBL/GenBank/DDBJ whole genome shotgun (WGS) entry which is preliminary data.</text>
</comment>
<evidence type="ECO:0000256" key="1">
    <source>
        <dbReference type="ARBA" id="ARBA00010837"/>
    </source>
</evidence>
<proteinExistence type="inferred from homology"/>
<name>A0ABQ1EGK8_9CLOT</name>
<organism evidence="3 4">
    <name type="scientific">Clostridium zeae</name>
    <dbReference type="NCBI Taxonomy" id="2759022"/>
    <lineage>
        <taxon>Bacteria</taxon>
        <taxon>Bacillati</taxon>
        <taxon>Bacillota</taxon>
        <taxon>Clostridia</taxon>
        <taxon>Eubacteriales</taxon>
        <taxon>Clostridiaceae</taxon>
        <taxon>Clostridium</taxon>
    </lineage>
</organism>
<dbReference type="InterPro" id="IPR013783">
    <property type="entry name" value="Ig-like_fold"/>
</dbReference>
<dbReference type="InterPro" id="IPR025092">
    <property type="entry name" value="Glyco_hydro_66"/>
</dbReference>
<keyword evidence="4" id="KW-1185">Reference proteome</keyword>
<evidence type="ECO:0000313" key="4">
    <source>
        <dbReference type="Proteomes" id="UP000663802"/>
    </source>
</evidence>
<protein>
    <submittedName>
        <fullName evidence="3">Cycloisomaltooligosaccharide glucanotransferase</fullName>
    </submittedName>
</protein>